<dbReference type="AlphaFoldDB" id="A0A6A6H550"/>
<accession>A0A6A6H550</accession>
<evidence type="ECO:0000313" key="1">
    <source>
        <dbReference type="EMBL" id="KAF2233009.1"/>
    </source>
</evidence>
<dbReference type="Proteomes" id="UP000800092">
    <property type="component" value="Unassembled WGS sequence"/>
</dbReference>
<proteinExistence type="predicted"/>
<protein>
    <submittedName>
        <fullName evidence="1">Uncharacterized protein</fullName>
    </submittedName>
</protein>
<keyword evidence="2" id="KW-1185">Reference proteome</keyword>
<reference evidence="1" key="1">
    <citation type="journal article" date="2020" name="Stud. Mycol.">
        <title>101 Dothideomycetes genomes: a test case for predicting lifestyles and emergence of pathogens.</title>
        <authorList>
            <person name="Haridas S."/>
            <person name="Albert R."/>
            <person name="Binder M."/>
            <person name="Bloem J."/>
            <person name="Labutti K."/>
            <person name="Salamov A."/>
            <person name="Andreopoulos B."/>
            <person name="Baker S."/>
            <person name="Barry K."/>
            <person name="Bills G."/>
            <person name="Bluhm B."/>
            <person name="Cannon C."/>
            <person name="Castanera R."/>
            <person name="Culley D."/>
            <person name="Daum C."/>
            <person name="Ezra D."/>
            <person name="Gonzalez J."/>
            <person name="Henrissat B."/>
            <person name="Kuo A."/>
            <person name="Liang C."/>
            <person name="Lipzen A."/>
            <person name="Lutzoni F."/>
            <person name="Magnuson J."/>
            <person name="Mondo S."/>
            <person name="Nolan M."/>
            <person name="Ohm R."/>
            <person name="Pangilinan J."/>
            <person name="Park H.-J."/>
            <person name="Ramirez L."/>
            <person name="Alfaro M."/>
            <person name="Sun H."/>
            <person name="Tritt A."/>
            <person name="Yoshinaga Y."/>
            <person name="Zwiers L.-H."/>
            <person name="Turgeon B."/>
            <person name="Goodwin S."/>
            <person name="Spatafora J."/>
            <person name="Crous P."/>
            <person name="Grigoriev I."/>
        </authorList>
    </citation>
    <scope>NUCLEOTIDE SEQUENCE</scope>
    <source>
        <strain evidence="1">Tuck. ex Michener</strain>
    </source>
</reference>
<evidence type="ECO:0000313" key="2">
    <source>
        <dbReference type="Proteomes" id="UP000800092"/>
    </source>
</evidence>
<name>A0A6A6H550_VIRVR</name>
<dbReference type="EMBL" id="ML991810">
    <property type="protein sequence ID" value="KAF2233009.1"/>
    <property type="molecule type" value="Genomic_DNA"/>
</dbReference>
<organism evidence="1 2">
    <name type="scientific">Viridothelium virens</name>
    <name type="common">Speckled blister lichen</name>
    <name type="synonym">Trypethelium virens</name>
    <dbReference type="NCBI Taxonomy" id="1048519"/>
    <lineage>
        <taxon>Eukaryota</taxon>
        <taxon>Fungi</taxon>
        <taxon>Dikarya</taxon>
        <taxon>Ascomycota</taxon>
        <taxon>Pezizomycotina</taxon>
        <taxon>Dothideomycetes</taxon>
        <taxon>Dothideomycetes incertae sedis</taxon>
        <taxon>Trypetheliales</taxon>
        <taxon>Trypetheliaceae</taxon>
        <taxon>Viridothelium</taxon>
    </lineage>
</organism>
<gene>
    <name evidence="1" type="ORF">EV356DRAFT_504477</name>
</gene>
<sequence length="53" mass="5671">MMQAVLTAVTCGVGLALGATLYLPPRLLVNERGSLPVPAENEYAFRGRKPRAT</sequence>